<keyword evidence="3" id="KW-0677">Repeat</keyword>
<dbReference type="EMBL" id="JBJQND010000008">
    <property type="protein sequence ID" value="KAL3867774.1"/>
    <property type="molecule type" value="Genomic_DNA"/>
</dbReference>
<evidence type="ECO:0000256" key="1">
    <source>
        <dbReference type="ARBA" id="ARBA00004370"/>
    </source>
</evidence>
<feature type="compositionally biased region" description="Basic and acidic residues" evidence="6">
    <location>
        <begin position="1"/>
        <end position="10"/>
    </location>
</feature>
<dbReference type="AlphaFoldDB" id="A0ABD3W1M2"/>
<name>A0ABD3W1M2_SINWO</name>
<evidence type="ECO:0000256" key="6">
    <source>
        <dbReference type="SAM" id="MobiDB-lite"/>
    </source>
</evidence>
<feature type="region of interest" description="Disordered" evidence="6">
    <location>
        <begin position="1"/>
        <end position="60"/>
    </location>
</feature>
<dbReference type="InterPro" id="IPR037721">
    <property type="entry name" value="Ferlin"/>
</dbReference>
<reference evidence="7 8" key="1">
    <citation type="submission" date="2024-11" db="EMBL/GenBank/DDBJ databases">
        <title>Chromosome-level genome assembly of the freshwater bivalve Anodonta woodiana.</title>
        <authorList>
            <person name="Chen X."/>
        </authorList>
    </citation>
    <scope>NUCLEOTIDE SEQUENCE [LARGE SCALE GENOMIC DNA]</scope>
    <source>
        <strain evidence="7">MN2024</strain>
        <tissue evidence="7">Gills</tissue>
    </source>
</reference>
<evidence type="ECO:0000256" key="5">
    <source>
        <dbReference type="ARBA" id="ARBA00023136"/>
    </source>
</evidence>
<dbReference type="GO" id="GO:0016020">
    <property type="term" value="C:membrane"/>
    <property type="evidence" value="ECO:0007669"/>
    <property type="project" value="UniProtKB-SubCell"/>
</dbReference>
<evidence type="ECO:0000256" key="2">
    <source>
        <dbReference type="ARBA" id="ARBA00022692"/>
    </source>
</evidence>
<evidence type="ECO:0000256" key="3">
    <source>
        <dbReference type="ARBA" id="ARBA00022737"/>
    </source>
</evidence>
<evidence type="ECO:0000313" key="7">
    <source>
        <dbReference type="EMBL" id="KAL3867774.1"/>
    </source>
</evidence>
<evidence type="ECO:0000256" key="4">
    <source>
        <dbReference type="ARBA" id="ARBA00022989"/>
    </source>
</evidence>
<accession>A0ABD3W1M2</accession>
<keyword evidence="5" id="KW-0472">Membrane</keyword>
<organism evidence="7 8">
    <name type="scientific">Sinanodonta woodiana</name>
    <name type="common">Chinese pond mussel</name>
    <name type="synonym">Anodonta woodiana</name>
    <dbReference type="NCBI Taxonomy" id="1069815"/>
    <lineage>
        <taxon>Eukaryota</taxon>
        <taxon>Metazoa</taxon>
        <taxon>Spiralia</taxon>
        <taxon>Lophotrochozoa</taxon>
        <taxon>Mollusca</taxon>
        <taxon>Bivalvia</taxon>
        <taxon>Autobranchia</taxon>
        <taxon>Heteroconchia</taxon>
        <taxon>Palaeoheterodonta</taxon>
        <taxon>Unionida</taxon>
        <taxon>Unionoidea</taxon>
        <taxon>Unionidae</taxon>
        <taxon>Unioninae</taxon>
        <taxon>Sinanodonta</taxon>
    </lineage>
</organism>
<keyword evidence="4" id="KW-1133">Transmembrane helix</keyword>
<feature type="compositionally biased region" description="Polar residues" evidence="6">
    <location>
        <begin position="21"/>
        <end position="47"/>
    </location>
</feature>
<evidence type="ECO:0000313" key="8">
    <source>
        <dbReference type="Proteomes" id="UP001634394"/>
    </source>
</evidence>
<gene>
    <name evidence="7" type="ORF">ACJMK2_040624</name>
</gene>
<dbReference type="Proteomes" id="UP001634394">
    <property type="component" value="Unassembled WGS sequence"/>
</dbReference>
<comment type="caution">
    <text evidence="7">The sequence shown here is derived from an EMBL/GenBank/DDBJ whole genome shotgun (WGS) entry which is preliminary data.</text>
</comment>
<keyword evidence="2" id="KW-0812">Transmembrane</keyword>
<feature type="non-terminal residue" evidence="7">
    <location>
        <position position="1"/>
    </location>
</feature>
<comment type="subcellular location">
    <subcellularLocation>
        <location evidence="1">Membrane</location>
    </subcellularLocation>
</comment>
<feature type="non-terminal residue" evidence="7">
    <location>
        <position position="279"/>
    </location>
</feature>
<keyword evidence="8" id="KW-1185">Reference proteome</keyword>
<dbReference type="PANTHER" id="PTHR12546:SF60">
    <property type="entry name" value="MISFIRE, ISOFORM F"/>
    <property type="match status" value="1"/>
</dbReference>
<sequence>EHEKERRENHGNVLDLDNQMMEITSASPHPQAGTTPYGTIPNGQSLSPDDPDYNPKEAKKLEHELKKMEKKEKGDKKTFKGTAKAVGLAAKLSPKSQRKKDKLLSSTAQLKGGVRAAVTAVTGLVNKAFISEEDDEADPTEDTTTQLKVFPNELETQPEFSGFKDWLHTFELYRGKNMGNELTDEGRIVGKFKGSLKIYKIPLPDDIEDKTITGGDPAYGLFQGLPGNDPIKVLVRVYVVKVMKGILVLYHSNADCERLFSVVNKNKTEFRSRLSNPVL</sequence>
<proteinExistence type="predicted"/>
<dbReference type="PANTHER" id="PTHR12546">
    <property type="entry name" value="FER-1-LIKE"/>
    <property type="match status" value="1"/>
</dbReference>
<protein>
    <submittedName>
        <fullName evidence="7">Uncharacterized protein</fullName>
    </submittedName>
</protein>